<organism evidence="2">
    <name type="scientific">Myoviridae sp. ctZYN8</name>
    <dbReference type="NCBI Taxonomy" id="2825128"/>
    <lineage>
        <taxon>Viruses</taxon>
        <taxon>Duplodnaviria</taxon>
        <taxon>Heunggongvirae</taxon>
        <taxon>Uroviricota</taxon>
        <taxon>Caudoviricetes</taxon>
    </lineage>
</organism>
<dbReference type="Pfam" id="PF06074">
    <property type="entry name" value="Portal_Mu"/>
    <property type="match status" value="1"/>
</dbReference>
<evidence type="ECO:0000313" key="2">
    <source>
        <dbReference type="EMBL" id="DAF91356.1"/>
    </source>
</evidence>
<reference evidence="2" key="1">
    <citation type="journal article" date="2021" name="Proc. Natl. Acad. Sci. U.S.A.">
        <title>A Catalog of Tens of Thousands of Viruses from Human Metagenomes Reveals Hidden Associations with Chronic Diseases.</title>
        <authorList>
            <person name="Tisza M.J."/>
            <person name="Buck C.B."/>
        </authorList>
    </citation>
    <scope>NUCLEOTIDE SEQUENCE</scope>
    <source>
        <strain evidence="2">CtZYN8</strain>
    </source>
</reference>
<dbReference type="EMBL" id="BK016052">
    <property type="protein sequence ID" value="DAF91356.1"/>
    <property type="molecule type" value="Genomic_DNA"/>
</dbReference>
<dbReference type="InterPro" id="IPR009279">
    <property type="entry name" value="Portal_Mu"/>
</dbReference>
<evidence type="ECO:0000256" key="1">
    <source>
        <dbReference type="SAM" id="MobiDB-lite"/>
    </source>
</evidence>
<sequence>MSKKPRSQKAAKTAKAADIEIFEDRSPQERGYLGIYETITPKVLKNARESVQTGNMLDLERVFRSMKIEWPRLRGNLRKLRENVQELELAVTPWAEKGKKPTPEAIKHANLVESALYRCRLEQGKWELDLNGLIGALAEAPERGVGVLEIMWEPGKIRSPRAYCPIPSTFFKWSSYPAQIDRLVLCPDGVGNSPEMEFPPDKFIAAINCDGLDHPMYGANMLALVGWFGAAKFGLSWFMQFCQIFGSPLRHGRASGTVAQRKLFDQMIKFGQTGILVTDPEAQVDFVDAVKGGTQLPHLDMLRESNNACDILILGQTLTSDVSSKGGNRALGEVHEATENKVVLARGKYVAGILNQQLVPAILRLNMGRLPEHLPIISFKDPSSGMSEAKLGWVERATKLVPVAEEQVYDWLDIPMPEEGAKLYQPPTFGTGAGTEEMDDLDRESLVHAARKKKR</sequence>
<name>A0A8S5UA69_9CAUD</name>
<accession>A0A8S5UA69</accession>
<feature type="region of interest" description="Disordered" evidence="1">
    <location>
        <begin position="422"/>
        <end position="455"/>
    </location>
</feature>
<protein>
    <submittedName>
        <fullName evidence="2">Portal</fullName>
    </submittedName>
</protein>
<proteinExistence type="predicted"/>